<dbReference type="PRINTS" id="PR00368">
    <property type="entry name" value="FADPNR"/>
</dbReference>
<protein>
    <submittedName>
        <fullName evidence="11">FAD-dependent oxidoreductase</fullName>
    </submittedName>
</protein>
<dbReference type="InterPro" id="IPR050260">
    <property type="entry name" value="FAD-bd_OxRdtase"/>
</dbReference>
<evidence type="ECO:0000259" key="9">
    <source>
        <dbReference type="Pfam" id="PF07992"/>
    </source>
</evidence>
<evidence type="ECO:0000256" key="2">
    <source>
        <dbReference type="ARBA" id="ARBA00004496"/>
    </source>
</evidence>
<dbReference type="EMBL" id="RRCF01000001">
    <property type="protein sequence ID" value="RRJ23858.1"/>
    <property type="molecule type" value="Genomic_DNA"/>
</dbReference>
<dbReference type="Proteomes" id="UP000276260">
    <property type="component" value="Unassembled WGS sequence"/>
</dbReference>
<dbReference type="Gene3D" id="3.50.50.60">
    <property type="entry name" value="FAD/NAD(P)-binding domain"/>
    <property type="match status" value="2"/>
</dbReference>
<dbReference type="InterPro" id="IPR036188">
    <property type="entry name" value="FAD/NAD-bd_sf"/>
</dbReference>
<dbReference type="PANTHER" id="PTHR43429:SF3">
    <property type="entry name" value="NITRITE REDUCTASE [NAD(P)H]"/>
    <property type="match status" value="1"/>
</dbReference>
<dbReference type="PRINTS" id="PR00411">
    <property type="entry name" value="PNDRDTASEI"/>
</dbReference>
<dbReference type="OrthoDB" id="9808980at2"/>
<keyword evidence="6" id="KW-0274">FAD</keyword>
<evidence type="ECO:0000259" key="10">
    <source>
        <dbReference type="Pfam" id="PF18113"/>
    </source>
</evidence>
<evidence type="ECO:0000256" key="8">
    <source>
        <dbReference type="ARBA" id="ARBA00023027"/>
    </source>
</evidence>
<evidence type="ECO:0000256" key="3">
    <source>
        <dbReference type="ARBA" id="ARBA00006442"/>
    </source>
</evidence>
<gene>
    <name evidence="11" type="ORF">EIK76_07350</name>
</gene>
<dbReference type="SUPFAM" id="SSF51905">
    <property type="entry name" value="FAD/NAD(P)-binding domain"/>
    <property type="match status" value="1"/>
</dbReference>
<keyword evidence="8" id="KW-0520">NAD</keyword>
<evidence type="ECO:0000313" key="12">
    <source>
        <dbReference type="Proteomes" id="UP000276260"/>
    </source>
</evidence>
<name>A0A3P3QSW9_9GAMM</name>
<keyword evidence="7" id="KW-0560">Oxidoreductase</keyword>
<keyword evidence="5" id="KW-0285">Flavoprotein</keyword>
<dbReference type="Gene3D" id="3.30.390.120">
    <property type="match status" value="1"/>
</dbReference>
<feature type="domain" description="FAD/NAD(P)-binding" evidence="9">
    <location>
        <begin position="6"/>
        <end position="280"/>
    </location>
</feature>
<evidence type="ECO:0000256" key="4">
    <source>
        <dbReference type="ARBA" id="ARBA00022490"/>
    </source>
</evidence>
<dbReference type="GO" id="GO:0016491">
    <property type="term" value="F:oxidoreductase activity"/>
    <property type="evidence" value="ECO:0007669"/>
    <property type="project" value="UniProtKB-KW"/>
</dbReference>
<evidence type="ECO:0000256" key="1">
    <source>
        <dbReference type="ARBA" id="ARBA00001974"/>
    </source>
</evidence>
<dbReference type="AlphaFoldDB" id="A0A3P3QSW9"/>
<dbReference type="GO" id="GO:0005737">
    <property type="term" value="C:cytoplasm"/>
    <property type="evidence" value="ECO:0007669"/>
    <property type="project" value="UniProtKB-SubCell"/>
</dbReference>
<dbReference type="PANTHER" id="PTHR43429">
    <property type="entry name" value="PYRIDINE NUCLEOTIDE-DISULFIDE OXIDOREDUCTASE DOMAIN-CONTAINING"/>
    <property type="match status" value="1"/>
</dbReference>
<evidence type="ECO:0000256" key="6">
    <source>
        <dbReference type="ARBA" id="ARBA00022827"/>
    </source>
</evidence>
<comment type="similarity">
    <text evidence="3">Belongs to the FAD-dependent oxidoreductase family.</text>
</comment>
<evidence type="ECO:0000313" key="11">
    <source>
        <dbReference type="EMBL" id="RRJ23858.1"/>
    </source>
</evidence>
<dbReference type="InterPro" id="IPR023753">
    <property type="entry name" value="FAD/NAD-binding_dom"/>
</dbReference>
<sequence length="383" mass="41074">MTHCHTLIIGAGHAGYSLAKELRKLDPNRSIILLSSDSADYYSKPLLSTGFSKQKSAAELIQKTAEQMAAELQIQIWPFCTAERIDATAHQVDTTQGLLQYQQLVLATGASPVRLPLPAETEGLVWSVNDLADYQRFLEQSQGKRKITVLGAGLVGIEYANDLALAGFQVDVVALEQQPLAHLLPAPLGAVLQQQLQAAGVTFYWGSAIVEAKRLEQQLRLVLADGRHVDTELILSAVGLKPKLALAASAGIDCGKGIKVDQNLATSVADIYALGDCAEVCGYNLMYIQPISLSAKALALTLTGQQTAVQFPVMPVIVKSPALAVVSWPPASQQQGEWTIQGQGQDWVAKFQNADGVLLGFALTGKMVAQRLRLAKEMPALIA</sequence>
<dbReference type="RefSeq" id="WP_046519877.1">
    <property type="nucleotide sequence ID" value="NZ_LAVS01000019.1"/>
</dbReference>
<comment type="subcellular location">
    <subcellularLocation>
        <location evidence="2">Cytoplasm</location>
    </subcellularLocation>
</comment>
<reference evidence="11 12" key="1">
    <citation type="submission" date="2018-11" db="EMBL/GenBank/DDBJ databases">
        <title>Draft genome analysis of Rheinheimera mesophila isolated from an industrial waste site.</title>
        <authorList>
            <person name="Yu Q."/>
            <person name="Qi Y."/>
            <person name="Zhang H."/>
            <person name="Lu Y."/>
            <person name="Pu J."/>
        </authorList>
    </citation>
    <scope>NUCLEOTIDE SEQUENCE [LARGE SCALE GENOMIC DNA]</scope>
    <source>
        <strain evidence="11 12">IITR13</strain>
    </source>
</reference>
<dbReference type="InterPro" id="IPR041364">
    <property type="entry name" value="Rbx-bd"/>
</dbReference>
<evidence type="ECO:0000256" key="5">
    <source>
        <dbReference type="ARBA" id="ARBA00022630"/>
    </source>
</evidence>
<keyword evidence="4" id="KW-0963">Cytoplasm</keyword>
<dbReference type="Pfam" id="PF07992">
    <property type="entry name" value="Pyr_redox_2"/>
    <property type="match status" value="1"/>
</dbReference>
<accession>A0A3P3QSW9</accession>
<proteinExistence type="inferred from homology"/>
<dbReference type="Pfam" id="PF18113">
    <property type="entry name" value="Rbx_binding"/>
    <property type="match status" value="1"/>
</dbReference>
<comment type="cofactor">
    <cofactor evidence="1">
        <name>FAD</name>
        <dbReference type="ChEBI" id="CHEBI:57692"/>
    </cofactor>
</comment>
<evidence type="ECO:0000256" key="7">
    <source>
        <dbReference type="ARBA" id="ARBA00023002"/>
    </source>
</evidence>
<feature type="domain" description="Rubredoxin binding" evidence="10">
    <location>
        <begin position="308"/>
        <end position="378"/>
    </location>
</feature>
<keyword evidence="12" id="KW-1185">Reference proteome</keyword>
<organism evidence="11 12">
    <name type="scientific">Rheinheimera mesophila</name>
    <dbReference type="NCBI Taxonomy" id="1547515"/>
    <lineage>
        <taxon>Bacteria</taxon>
        <taxon>Pseudomonadati</taxon>
        <taxon>Pseudomonadota</taxon>
        <taxon>Gammaproteobacteria</taxon>
        <taxon>Chromatiales</taxon>
        <taxon>Chromatiaceae</taxon>
        <taxon>Rheinheimera</taxon>
    </lineage>
</organism>
<comment type="caution">
    <text evidence="11">The sequence shown here is derived from an EMBL/GenBank/DDBJ whole genome shotgun (WGS) entry which is preliminary data.</text>
</comment>